<accession>A0A317PXX2</accession>
<sequence>MEQNKKNINIALLYKFNVFNEFLYDYIQKSHPEASINIMTFKNHNILLKIMEVDHIDVIFTDLSSWFSMMNHLQASQLATDKYRLDQSSKIVLMLQDAELHVIDKIKKLNVDIIISMTDDSYELKQALEHVFNPLKHSKYISESILELTKNTDNTQQKEKLSKNEWEVIKLFSEGYSLVEIAEQRSRAISTIATQKTSAMKKLNLKNNSELMKYVYINSII</sequence>
<feature type="domain" description="HTH luxR-type" evidence="2">
    <location>
        <begin position="154"/>
        <end position="219"/>
    </location>
</feature>
<evidence type="ECO:0000313" key="3">
    <source>
        <dbReference type="EMBL" id="PWW07083.1"/>
    </source>
</evidence>
<dbReference type="GO" id="GO:0003677">
    <property type="term" value="F:DNA binding"/>
    <property type="evidence" value="ECO:0007669"/>
    <property type="project" value="UniProtKB-KW"/>
</dbReference>
<gene>
    <name evidence="3" type="ORF">DES37_109203</name>
</gene>
<dbReference type="SMART" id="SM00421">
    <property type="entry name" value="HTH_LUXR"/>
    <property type="match status" value="1"/>
</dbReference>
<dbReference type="CDD" id="cd06170">
    <property type="entry name" value="LuxR_C_like"/>
    <property type="match status" value="1"/>
</dbReference>
<dbReference type="PROSITE" id="PS50043">
    <property type="entry name" value="HTH_LUXR_2"/>
    <property type="match status" value="1"/>
</dbReference>
<evidence type="ECO:0000313" key="4">
    <source>
        <dbReference type="Proteomes" id="UP000246744"/>
    </source>
</evidence>
<reference evidence="3 4" key="1">
    <citation type="submission" date="2018-05" db="EMBL/GenBank/DDBJ databases">
        <title>Genomic Encyclopedia of Type Strains, Phase IV (KMG-IV): sequencing the most valuable type-strain genomes for metagenomic binning, comparative biology and taxonomic classification.</title>
        <authorList>
            <person name="Goeker M."/>
        </authorList>
    </citation>
    <scope>NUCLEOTIDE SEQUENCE [LARGE SCALE GENOMIC DNA]</scope>
    <source>
        <strain evidence="3 4">DSM 19579</strain>
    </source>
</reference>
<proteinExistence type="predicted"/>
<protein>
    <submittedName>
        <fullName evidence="3">DNA-binding NarL/FixJ family response regulator</fullName>
    </submittedName>
</protein>
<name>A0A317PXX2_9ENTR</name>
<evidence type="ECO:0000256" key="1">
    <source>
        <dbReference type="ARBA" id="ARBA00023125"/>
    </source>
</evidence>
<dbReference type="GO" id="GO:0006355">
    <property type="term" value="P:regulation of DNA-templated transcription"/>
    <property type="evidence" value="ECO:0007669"/>
    <property type="project" value="InterPro"/>
</dbReference>
<dbReference type="SUPFAM" id="SSF46894">
    <property type="entry name" value="C-terminal effector domain of the bipartite response regulators"/>
    <property type="match status" value="1"/>
</dbReference>
<dbReference type="RefSeq" id="WP_170123784.1">
    <property type="nucleotide sequence ID" value="NZ_QGTS01000009.1"/>
</dbReference>
<dbReference type="AlphaFoldDB" id="A0A317PXX2"/>
<comment type="caution">
    <text evidence="3">The sequence shown here is derived from an EMBL/GenBank/DDBJ whole genome shotgun (WGS) entry which is preliminary data.</text>
</comment>
<dbReference type="Gene3D" id="3.40.50.2300">
    <property type="match status" value="1"/>
</dbReference>
<dbReference type="EMBL" id="QGTS01000009">
    <property type="protein sequence ID" value="PWW07083.1"/>
    <property type="molecule type" value="Genomic_DNA"/>
</dbReference>
<organism evidence="3 4">
    <name type="scientific">Mangrovibacter plantisponsor</name>
    <dbReference type="NCBI Taxonomy" id="451513"/>
    <lineage>
        <taxon>Bacteria</taxon>
        <taxon>Pseudomonadati</taxon>
        <taxon>Pseudomonadota</taxon>
        <taxon>Gammaproteobacteria</taxon>
        <taxon>Enterobacterales</taxon>
        <taxon>Enterobacteriaceae</taxon>
        <taxon>Mangrovibacter</taxon>
    </lineage>
</organism>
<dbReference type="Pfam" id="PF00196">
    <property type="entry name" value="GerE"/>
    <property type="match status" value="1"/>
</dbReference>
<keyword evidence="1 3" id="KW-0238">DNA-binding</keyword>
<dbReference type="Proteomes" id="UP000246744">
    <property type="component" value="Unassembled WGS sequence"/>
</dbReference>
<dbReference type="InterPro" id="IPR000792">
    <property type="entry name" value="Tscrpt_reg_LuxR_C"/>
</dbReference>
<dbReference type="InterPro" id="IPR016032">
    <property type="entry name" value="Sig_transdc_resp-reg_C-effctor"/>
</dbReference>
<evidence type="ECO:0000259" key="2">
    <source>
        <dbReference type="PROSITE" id="PS50043"/>
    </source>
</evidence>
<keyword evidence="4" id="KW-1185">Reference proteome</keyword>